<dbReference type="Gene3D" id="2.60.120.10">
    <property type="entry name" value="Jelly Rolls"/>
    <property type="match status" value="1"/>
</dbReference>
<dbReference type="RefSeq" id="WP_163394840.1">
    <property type="nucleotide sequence ID" value="NZ_BMKP01000005.1"/>
</dbReference>
<dbReference type="Pfam" id="PF00027">
    <property type="entry name" value="cNMP_binding"/>
    <property type="match status" value="1"/>
</dbReference>
<organism evidence="2 3">
    <name type="scientific">Flavobacterium limi</name>
    <dbReference type="NCBI Taxonomy" id="2045105"/>
    <lineage>
        <taxon>Bacteria</taxon>
        <taxon>Pseudomonadati</taxon>
        <taxon>Bacteroidota</taxon>
        <taxon>Flavobacteriia</taxon>
        <taxon>Flavobacteriales</taxon>
        <taxon>Flavobacteriaceae</taxon>
        <taxon>Flavobacterium</taxon>
    </lineage>
</organism>
<evidence type="ECO:0000259" key="1">
    <source>
        <dbReference type="PROSITE" id="PS50042"/>
    </source>
</evidence>
<feature type="domain" description="Cyclic nucleotide-binding" evidence="1">
    <location>
        <begin position="7"/>
        <end position="110"/>
    </location>
</feature>
<keyword evidence="3" id="KW-1185">Reference proteome</keyword>
<dbReference type="Proteomes" id="UP000655016">
    <property type="component" value="Unassembled WGS sequence"/>
</dbReference>
<dbReference type="SUPFAM" id="SSF51206">
    <property type="entry name" value="cAMP-binding domain-like"/>
    <property type="match status" value="1"/>
</dbReference>
<dbReference type="InterPro" id="IPR018490">
    <property type="entry name" value="cNMP-bd_dom_sf"/>
</dbReference>
<accession>A0ABQ1UCX3</accession>
<evidence type="ECO:0000313" key="2">
    <source>
        <dbReference type="EMBL" id="GGF13622.1"/>
    </source>
</evidence>
<evidence type="ECO:0000313" key="3">
    <source>
        <dbReference type="Proteomes" id="UP000655016"/>
    </source>
</evidence>
<reference evidence="3" key="1">
    <citation type="journal article" date="2019" name="Int. J. Syst. Evol. Microbiol.">
        <title>The Global Catalogue of Microorganisms (GCM) 10K type strain sequencing project: providing services to taxonomists for standard genome sequencing and annotation.</title>
        <authorList>
            <consortium name="The Broad Institute Genomics Platform"/>
            <consortium name="The Broad Institute Genome Sequencing Center for Infectious Disease"/>
            <person name="Wu L."/>
            <person name="Ma J."/>
        </authorList>
    </citation>
    <scope>NUCLEOTIDE SEQUENCE [LARGE SCALE GENOMIC DNA]</scope>
    <source>
        <strain evidence="3">CGMCC 1.16060</strain>
    </source>
</reference>
<dbReference type="InterPro" id="IPR014710">
    <property type="entry name" value="RmlC-like_jellyroll"/>
</dbReference>
<dbReference type="EMBL" id="BMKP01000005">
    <property type="protein sequence ID" value="GGF13622.1"/>
    <property type="molecule type" value="Genomic_DNA"/>
</dbReference>
<proteinExistence type="predicted"/>
<dbReference type="InterPro" id="IPR000595">
    <property type="entry name" value="cNMP-bd_dom"/>
</dbReference>
<dbReference type="CDD" id="cd00038">
    <property type="entry name" value="CAP_ED"/>
    <property type="match status" value="1"/>
</dbReference>
<protein>
    <submittedName>
        <fullName evidence="2">cAMP-binding protein</fullName>
    </submittedName>
</protein>
<name>A0ABQ1UCX3_9FLAO</name>
<comment type="caution">
    <text evidence="2">The sequence shown here is derived from an EMBL/GenBank/DDBJ whole genome shotgun (WGS) entry which is preliminary data.</text>
</comment>
<gene>
    <name evidence="2" type="ORF">GCM10011518_23540</name>
</gene>
<dbReference type="PROSITE" id="PS50042">
    <property type="entry name" value="CNMP_BINDING_3"/>
    <property type="match status" value="1"/>
</dbReference>
<sequence length="185" mass="21637">MIQFLRSLQIISDSELEKLSGITKNKILKKNDYLIQEGNICNEIVLIKTGILRSFHRNSEGNEITKCIAFENELASAYSSFITQQPTFENIQAICTTEVIVLNRKDLHNLYENSQEWQKLGRLLTELEYIQLENRTVSFQKQSAQERYNTLINNHSKYLKYIPLKYLSSYLGITSRHLSRLRKTN</sequence>